<gene>
    <name evidence="2" type="ORF">METZ01_LOCUS285593</name>
</gene>
<feature type="region of interest" description="Disordered" evidence="1">
    <location>
        <begin position="1"/>
        <end position="91"/>
    </location>
</feature>
<accession>A0A382L7Z8</accession>
<reference evidence="2" key="1">
    <citation type="submission" date="2018-05" db="EMBL/GenBank/DDBJ databases">
        <authorList>
            <person name="Lanie J.A."/>
            <person name="Ng W.-L."/>
            <person name="Kazmierczak K.M."/>
            <person name="Andrzejewski T.M."/>
            <person name="Davidsen T.M."/>
            <person name="Wayne K.J."/>
            <person name="Tettelin H."/>
            <person name="Glass J.I."/>
            <person name="Rusch D."/>
            <person name="Podicherti R."/>
            <person name="Tsui H.-C.T."/>
            <person name="Winkler M.E."/>
        </authorList>
    </citation>
    <scope>NUCLEOTIDE SEQUENCE</scope>
</reference>
<dbReference type="AlphaFoldDB" id="A0A382L7Z8"/>
<organism evidence="2">
    <name type="scientific">marine metagenome</name>
    <dbReference type="NCBI Taxonomy" id="408172"/>
    <lineage>
        <taxon>unclassified sequences</taxon>
        <taxon>metagenomes</taxon>
        <taxon>ecological metagenomes</taxon>
    </lineage>
</organism>
<evidence type="ECO:0000256" key="1">
    <source>
        <dbReference type="SAM" id="MobiDB-lite"/>
    </source>
</evidence>
<feature type="compositionally biased region" description="Polar residues" evidence="1">
    <location>
        <begin position="27"/>
        <end position="39"/>
    </location>
</feature>
<proteinExistence type="predicted"/>
<sequence length="167" mass="18008">MLILAGCGQESIGVTQAHTEPTIESEAPSQTTSPATLAQTEPPGETIPSEPESVKSVPTIPPKTGRVTKPAKPEVITPEPTKVASPDEEELSPAELIARKLISNNPDDNLEVLNEALEQWLTQKGNLPERVSDLVNEQFLPMLPMAPQGKSFSIDATNRRVVLITKK</sequence>
<evidence type="ECO:0000313" key="2">
    <source>
        <dbReference type="EMBL" id="SVC32739.1"/>
    </source>
</evidence>
<dbReference type="EMBL" id="UINC01085312">
    <property type="protein sequence ID" value="SVC32739.1"/>
    <property type="molecule type" value="Genomic_DNA"/>
</dbReference>
<name>A0A382L7Z8_9ZZZZ</name>
<protein>
    <submittedName>
        <fullName evidence="2">Uncharacterized protein</fullName>
    </submittedName>
</protein>